<protein>
    <submittedName>
        <fullName evidence="2">Uncharacterized protein</fullName>
    </submittedName>
</protein>
<feature type="region of interest" description="Disordered" evidence="1">
    <location>
        <begin position="1"/>
        <end position="22"/>
    </location>
</feature>
<reference evidence="2 3" key="1">
    <citation type="submission" date="2021-06" db="EMBL/GenBank/DDBJ databases">
        <authorList>
            <person name="Palmer J.M."/>
        </authorList>
    </citation>
    <scope>NUCLEOTIDE SEQUENCE [LARGE SCALE GENOMIC DNA]</scope>
    <source>
        <strain evidence="2 3">XC_2019</strain>
        <tissue evidence="2">Muscle</tissue>
    </source>
</reference>
<organism evidence="2 3">
    <name type="scientific">Xenoophorus captivus</name>
    <dbReference type="NCBI Taxonomy" id="1517983"/>
    <lineage>
        <taxon>Eukaryota</taxon>
        <taxon>Metazoa</taxon>
        <taxon>Chordata</taxon>
        <taxon>Craniata</taxon>
        <taxon>Vertebrata</taxon>
        <taxon>Euteleostomi</taxon>
        <taxon>Actinopterygii</taxon>
        <taxon>Neopterygii</taxon>
        <taxon>Teleostei</taxon>
        <taxon>Neoteleostei</taxon>
        <taxon>Acanthomorphata</taxon>
        <taxon>Ovalentaria</taxon>
        <taxon>Atherinomorphae</taxon>
        <taxon>Cyprinodontiformes</taxon>
        <taxon>Goodeidae</taxon>
        <taxon>Xenoophorus</taxon>
    </lineage>
</organism>
<comment type="caution">
    <text evidence="2">The sequence shown here is derived from an EMBL/GenBank/DDBJ whole genome shotgun (WGS) entry which is preliminary data.</text>
</comment>
<evidence type="ECO:0000313" key="2">
    <source>
        <dbReference type="EMBL" id="MEQ2197553.1"/>
    </source>
</evidence>
<feature type="compositionally biased region" description="Basic and acidic residues" evidence="1">
    <location>
        <begin position="1"/>
        <end position="15"/>
    </location>
</feature>
<accession>A0ABV0QNY8</accession>
<name>A0ABV0QNY8_9TELE</name>
<feature type="non-terminal residue" evidence="2">
    <location>
        <position position="1"/>
    </location>
</feature>
<gene>
    <name evidence="2" type="ORF">XENOCAPTIV_000216</name>
</gene>
<evidence type="ECO:0000256" key="1">
    <source>
        <dbReference type="SAM" id="MobiDB-lite"/>
    </source>
</evidence>
<keyword evidence="3" id="KW-1185">Reference proteome</keyword>
<proteinExistence type="predicted"/>
<dbReference type="EMBL" id="JAHRIN010017822">
    <property type="protein sequence ID" value="MEQ2197553.1"/>
    <property type="molecule type" value="Genomic_DNA"/>
</dbReference>
<feature type="region of interest" description="Disordered" evidence="1">
    <location>
        <begin position="86"/>
        <end position="117"/>
    </location>
</feature>
<sequence>GKLEEDGVVHGRQEGDTVGEVNGVCEDQRGKAEVQVDGGDGDVQKTVVASLDEKGEGEEVMELEAPTQILLPNKRRSKRRNVVAAAQASMQVGKLATESKDTTESSDSDGSSPTAVRCLCHRPAVESPVTL</sequence>
<evidence type="ECO:0000313" key="3">
    <source>
        <dbReference type="Proteomes" id="UP001434883"/>
    </source>
</evidence>
<dbReference type="Proteomes" id="UP001434883">
    <property type="component" value="Unassembled WGS sequence"/>
</dbReference>